<dbReference type="RefSeq" id="WP_173967322.1">
    <property type="nucleotide sequence ID" value="NZ_CADCST010000107.1"/>
</dbReference>
<dbReference type="EMBL" id="CADCST010000107">
    <property type="protein sequence ID" value="CAA9200824.1"/>
    <property type="molecule type" value="Genomic_DNA"/>
</dbReference>
<evidence type="ECO:0000313" key="1">
    <source>
        <dbReference type="EMBL" id="CAA9200824.1"/>
    </source>
</evidence>
<keyword evidence="2" id="KW-1185">Reference proteome</keyword>
<proteinExistence type="predicted"/>
<evidence type="ECO:0000313" key="2">
    <source>
        <dbReference type="Proteomes" id="UP000474567"/>
    </source>
</evidence>
<reference evidence="1 2" key="1">
    <citation type="submission" date="2020-02" db="EMBL/GenBank/DDBJ databases">
        <authorList>
            <person name="Criscuolo A."/>
        </authorList>
    </citation>
    <scope>NUCLEOTIDE SEQUENCE [LARGE SCALE GENOMIC DNA]</scope>
    <source>
        <strain evidence="1">CECT7796</strain>
    </source>
</reference>
<comment type="caution">
    <text evidence="1">The sequence shown here is derived from an EMBL/GenBank/DDBJ whole genome shotgun (WGS) entry which is preliminary data.</text>
</comment>
<dbReference type="Proteomes" id="UP000474567">
    <property type="component" value="Unassembled WGS sequence"/>
</dbReference>
<organism evidence="1 2">
    <name type="scientific">Flavobacterium collinsii</name>
    <dbReference type="NCBI Taxonomy" id="1114861"/>
    <lineage>
        <taxon>Bacteria</taxon>
        <taxon>Pseudomonadati</taxon>
        <taxon>Bacteroidota</taxon>
        <taxon>Flavobacteriia</taxon>
        <taxon>Flavobacteriales</taxon>
        <taxon>Flavobacteriaceae</taxon>
        <taxon>Flavobacterium</taxon>
    </lineage>
</organism>
<protein>
    <submittedName>
        <fullName evidence="1">Uncharacterized protein</fullName>
    </submittedName>
</protein>
<sequence>MSLKDLYKGSNIIEILQNYSLSESTKVGIVERFGGAEEFYDEYHFWRTVIDDPDLLIGKEITLSKFVISKWVARVPGLYWTKHSRTMRLHQENDIAIQSQEWMEFNPPGKSRKVLGGIGTLLLPPSEDGKVLMSVTSSLNASCGIPILLYPQVLDSLKIKDGSSVRIKRARWQPMDIQWSKQFDSTKGLPRGYLIIDNPKKIEVYNNSYPVAYHPFSIMEYEHKDTLLYDFVYVSADNRVENVDLQIENFFEYYRTKEGRNGQYLLNPNIVSPIFEARYMSPQELQRPSEKAKLKLLHERVRGACFNNIAIDRLINELPKFYQSSISIFSLARLIGINPSMLSEDSASSMASQLISLCIEKEKIEHLINRMAFDYPQIFN</sequence>
<name>A0ABM8KM59_9FLAO</name>
<accession>A0ABM8KM59</accession>
<gene>
    <name evidence="1" type="ORF">FLACOL7796_03450</name>
</gene>